<accession>A0ABT8JZV2</accession>
<feature type="compositionally biased region" description="Low complexity" evidence="1">
    <location>
        <begin position="142"/>
        <end position="157"/>
    </location>
</feature>
<keyword evidence="2" id="KW-0732">Signal</keyword>
<keyword evidence="5" id="KW-1185">Reference proteome</keyword>
<dbReference type="Gene3D" id="1.20.1260.10">
    <property type="match status" value="1"/>
</dbReference>
<feature type="region of interest" description="Disordered" evidence="1">
    <location>
        <begin position="23"/>
        <end position="65"/>
    </location>
</feature>
<dbReference type="PANTHER" id="PTHR36933">
    <property type="entry name" value="SLL0788 PROTEIN"/>
    <property type="match status" value="1"/>
</dbReference>
<evidence type="ECO:0000313" key="4">
    <source>
        <dbReference type="EMBL" id="MDN4610701.1"/>
    </source>
</evidence>
<organism evidence="4 5">
    <name type="scientific">Arthrobacter burdickii</name>
    <dbReference type="NCBI Taxonomy" id="3035920"/>
    <lineage>
        <taxon>Bacteria</taxon>
        <taxon>Bacillati</taxon>
        <taxon>Actinomycetota</taxon>
        <taxon>Actinomycetes</taxon>
        <taxon>Micrococcales</taxon>
        <taxon>Micrococcaceae</taxon>
        <taxon>Arthrobacter</taxon>
    </lineage>
</organism>
<evidence type="ECO:0000256" key="1">
    <source>
        <dbReference type="SAM" id="MobiDB-lite"/>
    </source>
</evidence>
<dbReference type="Proteomes" id="UP001174209">
    <property type="component" value="Unassembled WGS sequence"/>
</dbReference>
<dbReference type="PROSITE" id="PS51257">
    <property type="entry name" value="PROKAR_LIPOPROTEIN"/>
    <property type="match status" value="1"/>
</dbReference>
<name>A0ABT8JZV2_9MICC</name>
<dbReference type="InterPro" id="IPR012347">
    <property type="entry name" value="Ferritin-like"/>
</dbReference>
<evidence type="ECO:0000313" key="5">
    <source>
        <dbReference type="Proteomes" id="UP001174209"/>
    </source>
</evidence>
<comment type="caution">
    <text evidence="4">The sequence shown here is derived from an EMBL/GenBank/DDBJ whole genome shotgun (WGS) entry which is preliminary data.</text>
</comment>
<feature type="domain" description="DUF305" evidence="3">
    <location>
        <begin position="69"/>
        <end position="225"/>
    </location>
</feature>
<dbReference type="InterPro" id="IPR005183">
    <property type="entry name" value="DUF305_CopM-like"/>
</dbReference>
<feature type="compositionally biased region" description="Low complexity" evidence="1">
    <location>
        <begin position="23"/>
        <end position="60"/>
    </location>
</feature>
<sequence>MKRSFPLSALTLVTALALAACGSPGSGDTHTGHTSGASAPTSGADAATSGADAATSGADAPPEEHNDADVMFAQMMIPHHRQAVEMSDMMLSKDGISTEVLDLATAIRDAQGPEIGTMTGWLEAWGEPLEAGGSMEGHDMGSDSGSDSASGSMDGMMSEDQMSELDAAEGDEASRLFLESMTAHHEGAIGMAQDEIDNGQDPEALRLAETIAETQQAEIDQMAGLLEHL</sequence>
<dbReference type="Pfam" id="PF03713">
    <property type="entry name" value="DUF305"/>
    <property type="match status" value="1"/>
</dbReference>
<reference evidence="4" key="1">
    <citation type="submission" date="2023-06" db="EMBL/GenBank/DDBJ databases">
        <title>MT1 and MT2 Draft Genomes of Novel Species.</title>
        <authorList>
            <person name="Venkateswaran K."/>
        </authorList>
    </citation>
    <scope>NUCLEOTIDE SEQUENCE</scope>
    <source>
        <strain evidence="4">IIF3SC-B10</strain>
    </source>
</reference>
<dbReference type="EMBL" id="JAROCG010000001">
    <property type="protein sequence ID" value="MDN4610701.1"/>
    <property type="molecule type" value="Genomic_DNA"/>
</dbReference>
<feature type="region of interest" description="Disordered" evidence="1">
    <location>
        <begin position="129"/>
        <end position="157"/>
    </location>
</feature>
<proteinExistence type="predicted"/>
<dbReference type="RefSeq" id="WP_301226115.1">
    <property type="nucleotide sequence ID" value="NZ_JAROCG010000001.1"/>
</dbReference>
<protein>
    <submittedName>
        <fullName evidence="4">DUF305 domain-containing protein</fullName>
    </submittedName>
</protein>
<evidence type="ECO:0000259" key="3">
    <source>
        <dbReference type="Pfam" id="PF03713"/>
    </source>
</evidence>
<gene>
    <name evidence="4" type="ORF">P5G52_07440</name>
</gene>
<feature type="chain" id="PRO_5045448759" evidence="2">
    <location>
        <begin position="20"/>
        <end position="229"/>
    </location>
</feature>
<evidence type="ECO:0000256" key="2">
    <source>
        <dbReference type="SAM" id="SignalP"/>
    </source>
</evidence>
<dbReference type="PANTHER" id="PTHR36933:SF1">
    <property type="entry name" value="SLL0788 PROTEIN"/>
    <property type="match status" value="1"/>
</dbReference>
<feature type="signal peptide" evidence="2">
    <location>
        <begin position="1"/>
        <end position="19"/>
    </location>
</feature>